<evidence type="ECO:0000313" key="17">
    <source>
        <dbReference type="EMBL" id="EPS63729.1"/>
    </source>
</evidence>
<dbReference type="AlphaFoldDB" id="S8C9X7"/>
<dbReference type="GO" id="GO:0005525">
    <property type="term" value="F:GTP binding"/>
    <property type="evidence" value="ECO:0007669"/>
    <property type="project" value="UniProtKB-KW"/>
</dbReference>
<dbReference type="InterPro" id="IPR024956">
    <property type="entry name" value="tRNAHis_GuaTrfase_cat"/>
</dbReference>
<keyword evidence="7" id="KW-0819">tRNA processing</keyword>
<gene>
    <name evidence="17" type="ORF">M569_11055</name>
</gene>
<evidence type="ECO:0000256" key="1">
    <source>
        <dbReference type="ARBA" id="ARBA00001946"/>
    </source>
</evidence>
<dbReference type="InterPro" id="IPR025845">
    <property type="entry name" value="Thg1_C_dom"/>
</dbReference>
<dbReference type="GO" id="GO:0005654">
    <property type="term" value="C:nucleoplasm"/>
    <property type="evidence" value="ECO:0007669"/>
    <property type="project" value="UniProtKB-SubCell"/>
</dbReference>
<evidence type="ECO:0000259" key="16">
    <source>
        <dbReference type="Pfam" id="PF14413"/>
    </source>
</evidence>
<evidence type="ECO:0000256" key="13">
    <source>
        <dbReference type="ARBA" id="ARBA00023242"/>
    </source>
</evidence>
<keyword evidence="18" id="KW-1185">Reference proteome</keyword>
<sequence>MANSKYEYVKLFEEEDEIMLPNIIVVRVNGNEFRRFSQVHEFEKPNDVKALELMIECAKAVSEQFPDIVFSYGFSDEFSFIFKRATQFYHRRASKINSLVVSFFTSVYITKWKTIFCQKELRCAPSFRSQVIYCASLDVLQAYLFWRQYECHLNNQHHTCLWHLIKCGKSEKEANEMMKGSQKQDRNELLFQRFNINYKKDIPEIYRQGTCVLKAEVVSIPSLKLISLVEDVVKFKSDGCPVKRQRRKVTTLYSENIASRRFWNEQRCLTKELGYFTDDLNKTHSEYIKSFQYKSKLMPYTWIAIRIDGCHFHRQAASRFSEIHGYEKPNDAAALRLMNSCAANVLESFKDIVFAYGVSDEYSFVLRKESVFFGRRVSDLVSTVVSLFTSMFTMRWNDFFPYKGMKLPPYFDGRAICYPSSQILRDYLSWRQVDCHINNQYNTCFWMLVKSGKTKSEAQKLLK</sequence>
<evidence type="ECO:0000256" key="5">
    <source>
        <dbReference type="ARBA" id="ARBA00012511"/>
    </source>
</evidence>
<comment type="caution">
    <text evidence="17">The sequence shown here is derived from an EMBL/GenBank/DDBJ whole genome shotgun (WGS) entry which is preliminary data.</text>
</comment>
<keyword evidence="12" id="KW-0342">GTP-binding</keyword>
<reference evidence="17 18" key="1">
    <citation type="journal article" date="2013" name="BMC Genomics">
        <title>The miniature genome of a carnivorous plant Genlisea aurea contains a low number of genes and short non-coding sequences.</title>
        <authorList>
            <person name="Leushkin E.V."/>
            <person name="Sutormin R.A."/>
            <person name="Nabieva E.R."/>
            <person name="Penin A.A."/>
            <person name="Kondrashov A.S."/>
            <person name="Logacheva M.D."/>
        </authorList>
    </citation>
    <scope>NUCLEOTIDE SEQUENCE [LARGE SCALE GENOMIC DNA]</scope>
</reference>
<proteinExistence type="inferred from homology"/>
<dbReference type="PANTHER" id="PTHR12729">
    <property type="entry name" value="TRNA(HIS) GUANYLYLTRANSFERASE-RELATED"/>
    <property type="match status" value="1"/>
</dbReference>
<evidence type="ECO:0000256" key="9">
    <source>
        <dbReference type="ARBA" id="ARBA00022723"/>
    </source>
</evidence>
<dbReference type="GO" id="GO:0006400">
    <property type="term" value="P:tRNA modification"/>
    <property type="evidence" value="ECO:0007669"/>
    <property type="project" value="InterPro"/>
</dbReference>
<evidence type="ECO:0000256" key="3">
    <source>
        <dbReference type="ARBA" id="ARBA00004642"/>
    </source>
</evidence>
<comment type="catalytic activity">
    <reaction evidence="14">
        <text>a 5'-end ribonucleotide-tRNA(His) + GTP + ATP + H2O = a 5'-end phospho-guanosine-ribonucleotide-tRNA(His) + AMP + 2 diphosphate + H(+)</text>
        <dbReference type="Rhea" id="RHEA:54564"/>
        <dbReference type="Rhea" id="RHEA-COMP:14193"/>
        <dbReference type="Rhea" id="RHEA-COMP:14917"/>
        <dbReference type="ChEBI" id="CHEBI:15377"/>
        <dbReference type="ChEBI" id="CHEBI:15378"/>
        <dbReference type="ChEBI" id="CHEBI:30616"/>
        <dbReference type="ChEBI" id="CHEBI:33019"/>
        <dbReference type="ChEBI" id="CHEBI:37565"/>
        <dbReference type="ChEBI" id="CHEBI:138282"/>
        <dbReference type="ChEBI" id="CHEBI:141847"/>
        <dbReference type="ChEBI" id="CHEBI:456215"/>
        <dbReference type="EC" id="2.7.7.79"/>
    </reaction>
</comment>
<dbReference type="Pfam" id="PF14413">
    <property type="entry name" value="Thg1C"/>
    <property type="match status" value="2"/>
</dbReference>
<evidence type="ECO:0000256" key="2">
    <source>
        <dbReference type="ARBA" id="ARBA00002939"/>
    </source>
</evidence>
<evidence type="ECO:0000256" key="14">
    <source>
        <dbReference type="ARBA" id="ARBA00047281"/>
    </source>
</evidence>
<keyword evidence="11" id="KW-0460">Magnesium</keyword>
<dbReference type="EMBL" id="AUSU01005285">
    <property type="protein sequence ID" value="EPS63729.1"/>
    <property type="molecule type" value="Genomic_DNA"/>
</dbReference>
<comment type="function">
    <text evidence="2">Adds a GMP to the 5'-end of tRNA(His) after transcription and RNase P cleavage.</text>
</comment>
<dbReference type="Proteomes" id="UP000015453">
    <property type="component" value="Unassembled WGS sequence"/>
</dbReference>
<dbReference type="Pfam" id="PF04446">
    <property type="entry name" value="Thg1"/>
    <property type="match status" value="2"/>
</dbReference>
<comment type="cofactor">
    <cofactor evidence="1">
        <name>Mg(2+)</name>
        <dbReference type="ChEBI" id="CHEBI:18420"/>
    </cofactor>
</comment>
<dbReference type="OrthoDB" id="869500at2759"/>
<evidence type="ECO:0000256" key="10">
    <source>
        <dbReference type="ARBA" id="ARBA00022741"/>
    </source>
</evidence>
<accession>S8C9X7</accession>
<comment type="similarity">
    <text evidence="4">Belongs to the tRNA(His) guanylyltransferase family.</text>
</comment>
<organism evidence="17 18">
    <name type="scientific">Genlisea aurea</name>
    <dbReference type="NCBI Taxonomy" id="192259"/>
    <lineage>
        <taxon>Eukaryota</taxon>
        <taxon>Viridiplantae</taxon>
        <taxon>Streptophyta</taxon>
        <taxon>Embryophyta</taxon>
        <taxon>Tracheophyta</taxon>
        <taxon>Spermatophyta</taxon>
        <taxon>Magnoliopsida</taxon>
        <taxon>eudicotyledons</taxon>
        <taxon>Gunneridae</taxon>
        <taxon>Pentapetalae</taxon>
        <taxon>asterids</taxon>
        <taxon>lamiids</taxon>
        <taxon>Lamiales</taxon>
        <taxon>Lentibulariaceae</taxon>
        <taxon>Genlisea</taxon>
    </lineage>
</organism>
<evidence type="ECO:0000256" key="12">
    <source>
        <dbReference type="ARBA" id="ARBA00023134"/>
    </source>
</evidence>
<evidence type="ECO:0000313" key="18">
    <source>
        <dbReference type="Proteomes" id="UP000015453"/>
    </source>
</evidence>
<dbReference type="FunFam" id="3.30.70.3000:FF:000002">
    <property type="entry name" value="tRNA(His) guanylyltransferase 1"/>
    <property type="match status" value="1"/>
</dbReference>
<keyword evidence="9" id="KW-0479">Metal-binding</keyword>
<evidence type="ECO:0000256" key="6">
    <source>
        <dbReference type="ARBA" id="ARBA00022679"/>
    </source>
</evidence>
<dbReference type="Gene3D" id="3.30.70.3000">
    <property type="match status" value="2"/>
</dbReference>
<evidence type="ECO:0000256" key="8">
    <source>
        <dbReference type="ARBA" id="ARBA00022695"/>
    </source>
</evidence>
<dbReference type="GO" id="GO:0000287">
    <property type="term" value="F:magnesium ion binding"/>
    <property type="evidence" value="ECO:0007669"/>
    <property type="project" value="InterPro"/>
</dbReference>
<feature type="non-terminal residue" evidence="17">
    <location>
        <position position="463"/>
    </location>
</feature>
<evidence type="ECO:0000256" key="11">
    <source>
        <dbReference type="ARBA" id="ARBA00022842"/>
    </source>
</evidence>
<comment type="subcellular location">
    <subcellularLocation>
        <location evidence="3">Nucleus</location>
        <location evidence="3">Nucleoplasm</location>
    </subcellularLocation>
</comment>
<dbReference type="PANTHER" id="PTHR12729:SF6">
    <property type="entry name" value="TRNA(HIS) GUANYLYLTRANSFERASE-RELATED"/>
    <property type="match status" value="1"/>
</dbReference>
<dbReference type="GO" id="GO:0008193">
    <property type="term" value="F:tRNA guanylyltransferase activity"/>
    <property type="evidence" value="ECO:0007669"/>
    <property type="project" value="UniProtKB-EC"/>
</dbReference>
<evidence type="ECO:0000259" key="15">
    <source>
        <dbReference type="Pfam" id="PF04446"/>
    </source>
</evidence>
<dbReference type="InterPro" id="IPR007537">
    <property type="entry name" value="tRNAHis_GuaTrfase_Thg1"/>
</dbReference>
<dbReference type="InterPro" id="IPR038469">
    <property type="entry name" value="tRNAHis_GuaTrfase_Thg1_sf"/>
</dbReference>
<keyword evidence="10" id="KW-0547">Nucleotide-binding</keyword>
<feature type="domain" description="tRNAHis guanylyltransferase catalytic" evidence="15">
    <location>
        <begin position="6"/>
        <end position="133"/>
    </location>
</feature>
<evidence type="ECO:0000256" key="4">
    <source>
        <dbReference type="ARBA" id="ARBA00010113"/>
    </source>
</evidence>
<feature type="domain" description="Thg1 C-terminal" evidence="16">
    <location>
        <begin position="140"/>
        <end position="219"/>
    </location>
</feature>
<dbReference type="EC" id="2.7.7.79" evidence="5"/>
<keyword evidence="13" id="KW-0539">Nucleus</keyword>
<name>S8C9X7_9LAMI</name>
<feature type="domain" description="tRNAHis guanylyltransferase catalytic" evidence="15">
    <location>
        <begin position="286"/>
        <end position="419"/>
    </location>
</feature>
<feature type="domain" description="Thg1 C-terminal" evidence="16">
    <location>
        <begin position="422"/>
        <end position="463"/>
    </location>
</feature>
<keyword evidence="8" id="KW-0548">Nucleotidyltransferase</keyword>
<evidence type="ECO:0000256" key="7">
    <source>
        <dbReference type="ARBA" id="ARBA00022694"/>
    </source>
</evidence>
<keyword evidence="6" id="KW-0808">Transferase</keyword>
<protein>
    <recommendedName>
        <fullName evidence="5">tRNA(His) guanylyltransferase</fullName>
        <ecNumber evidence="5">2.7.7.79</ecNumber>
    </recommendedName>
</protein>